<dbReference type="STRING" id="1163617.SCD_n00996"/>
<dbReference type="InterPro" id="IPR007453">
    <property type="entry name" value="DsrC/TusE"/>
</dbReference>
<name>S6A9W8_SULDS</name>
<protein>
    <submittedName>
        <fullName evidence="4">Sulfur relay protein, TusE/DsrC/DsvC family</fullName>
    </submittedName>
</protein>
<comment type="similarity">
    <text evidence="2">Belongs to the DsrC/TusE family.</text>
</comment>
<dbReference type="Gene3D" id="3.30.1420.10">
    <property type="match status" value="1"/>
</dbReference>
<dbReference type="GO" id="GO:0005737">
    <property type="term" value="C:cytoplasm"/>
    <property type="evidence" value="ECO:0007669"/>
    <property type="project" value="UniProtKB-SubCell"/>
</dbReference>
<evidence type="ECO:0000313" key="4">
    <source>
        <dbReference type="EMBL" id="BAN34835.1"/>
    </source>
</evidence>
<keyword evidence="5" id="KW-1185">Reference proteome</keyword>
<dbReference type="PIRSF" id="PIRSF006223">
    <property type="entry name" value="DsrC_TusE"/>
    <property type="match status" value="1"/>
</dbReference>
<evidence type="ECO:0000256" key="1">
    <source>
        <dbReference type="ARBA" id="ARBA00004496"/>
    </source>
</evidence>
<dbReference type="GO" id="GO:0097163">
    <property type="term" value="F:sulfur carrier activity"/>
    <property type="evidence" value="ECO:0007669"/>
    <property type="project" value="TreeGrafter"/>
</dbReference>
<dbReference type="RefSeq" id="WP_009206216.1">
    <property type="nucleotide sequence ID" value="NC_022357.1"/>
</dbReference>
<gene>
    <name evidence="4" type="primary">dsrC</name>
    <name evidence="4" type="ORF">SCD_n00996</name>
</gene>
<dbReference type="PANTHER" id="PTHR37010:SF1">
    <property type="entry name" value="SULFURTRANSFERASE TUSE"/>
    <property type="match status" value="1"/>
</dbReference>
<dbReference type="GO" id="GO:0002143">
    <property type="term" value="P:tRNA wobble position uridine thiolation"/>
    <property type="evidence" value="ECO:0007669"/>
    <property type="project" value="TreeGrafter"/>
</dbReference>
<dbReference type="HOGENOM" id="CLU_153199_1_0_4"/>
<evidence type="ECO:0000313" key="5">
    <source>
        <dbReference type="Proteomes" id="UP000015559"/>
    </source>
</evidence>
<dbReference type="InterPro" id="IPR042072">
    <property type="entry name" value="DsrC-like_C"/>
</dbReference>
<dbReference type="InterPro" id="IPR025526">
    <property type="entry name" value="DsrC-like_dom_sf"/>
</dbReference>
<organism evidence="4 5">
    <name type="scientific">Sulfuricella denitrificans (strain DSM 22764 / NBRC 105220 / skB26)</name>
    <dbReference type="NCBI Taxonomy" id="1163617"/>
    <lineage>
        <taxon>Bacteria</taxon>
        <taxon>Pseudomonadati</taxon>
        <taxon>Pseudomonadota</taxon>
        <taxon>Betaproteobacteria</taxon>
        <taxon>Nitrosomonadales</taxon>
        <taxon>Sulfuricellaceae</taxon>
        <taxon>Sulfuricella</taxon>
    </lineage>
</organism>
<dbReference type="eggNOG" id="COG2920">
    <property type="taxonomic scope" value="Bacteria"/>
</dbReference>
<keyword evidence="3" id="KW-0963">Cytoplasm</keyword>
<proteinExistence type="inferred from homology"/>
<sequence length="109" mass="12913">MMDTFVKLPAIDDEGYLVDPQDWNDELAEEFASQENIQLTEDHWDVIRFMREFYEERQIAPDARYVIKHLAERMGTASRNRLFEMFPYGYVKQACKIAGMKRPRGWSTG</sequence>
<dbReference type="EMBL" id="AP013066">
    <property type="protein sequence ID" value="BAN34835.1"/>
    <property type="molecule type" value="Genomic_DNA"/>
</dbReference>
<accession>S6A9W8</accession>
<dbReference type="InterPro" id="IPR043163">
    <property type="entry name" value="DsrC-like_N"/>
</dbReference>
<comment type="subcellular location">
    <subcellularLocation>
        <location evidence="1">Cytoplasm</location>
    </subcellularLocation>
</comment>
<reference evidence="4 5" key="1">
    <citation type="journal article" date="2012" name="Appl. Environ. Microbiol.">
        <title>Draft genome sequence of a psychrotolerant sulfur-oxidizing bacterium, Sulfuricella denitrificans skB26, and proteomic insights into cold adaptation.</title>
        <authorList>
            <person name="Watanabe T."/>
            <person name="Kojima H."/>
            <person name="Fukui M."/>
        </authorList>
    </citation>
    <scope>NUCLEOTIDE SEQUENCE [LARGE SCALE GENOMIC DNA]</scope>
    <source>
        <strain evidence="5">skB26</strain>
    </source>
</reference>
<dbReference type="PANTHER" id="PTHR37010">
    <property type="entry name" value="SULFURTRANSFERASE TUSE"/>
    <property type="match status" value="1"/>
</dbReference>
<evidence type="ECO:0000256" key="2">
    <source>
        <dbReference type="ARBA" id="ARBA00005718"/>
    </source>
</evidence>
<dbReference type="OrthoDB" id="9786347at2"/>
<dbReference type="Proteomes" id="UP000015559">
    <property type="component" value="Chromosome"/>
</dbReference>
<dbReference type="AlphaFoldDB" id="S6A9W8"/>
<dbReference type="Pfam" id="PF04358">
    <property type="entry name" value="DsrC"/>
    <property type="match status" value="1"/>
</dbReference>
<dbReference type="Gene3D" id="1.10.10.370">
    <property type="entry name" value="DsrC-like protein, C-terminal domain"/>
    <property type="match status" value="1"/>
</dbReference>
<dbReference type="SUPFAM" id="SSF69721">
    <property type="entry name" value="DsrC, the gamma subunit of dissimilatory sulfite reductase"/>
    <property type="match status" value="1"/>
</dbReference>
<dbReference type="KEGG" id="sdr:SCD_n00996"/>
<evidence type="ECO:0000256" key="3">
    <source>
        <dbReference type="ARBA" id="ARBA00022490"/>
    </source>
</evidence>
<dbReference type="NCBIfam" id="TIGR03342">
    <property type="entry name" value="dsrC_tusE_dsvC"/>
    <property type="match status" value="1"/>
</dbReference>